<dbReference type="EMBL" id="JADBGQ010000002">
    <property type="protein sequence ID" value="KAG5410556.1"/>
    <property type="molecule type" value="Genomic_DNA"/>
</dbReference>
<evidence type="ECO:0000256" key="1">
    <source>
        <dbReference type="SAM" id="MobiDB-lite"/>
    </source>
</evidence>
<sequence length="175" mass="19869">MSRSTKLYKYVNSSFGIINRFLHKPFELNSLFFVENLSCFLVSHIQANTSLNRWSCESYQATVQDSSFGGLVSHIKHHLKSGISKANPHPSEPILGPFKWYQSHSFGTMSSDDEWNRPGNSVAGFSNLQMCALNDYMSNMLNEGLDQIHQRLDEIQASQAPSRAGARRDRPRRNT</sequence>
<reference evidence="2 3" key="1">
    <citation type="submission" date="2021-03" db="EMBL/GenBank/DDBJ databases">
        <authorList>
            <person name="King G.J."/>
            <person name="Bancroft I."/>
            <person name="Baten A."/>
            <person name="Bloomfield J."/>
            <person name="Borpatragohain P."/>
            <person name="He Z."/>
            <person name="Irish N."/>
            <person name="Irwin J."/>
            <person name="Liu K."/>
            <person name="Mauleon R.P."/>
            <person name="Moore J."/>
            <person name="Morris R."/>
            <person name="Ostergaard L."/>
            <person name="Wang B."/>
            <person name="Wells R."/>
        </authorList>
    </citation>
    <scope>NUCLEOTIDE SEQUENCE [LARGE SCALE GENOMIC DNA]</scope>
    <source>
        <strain evidence="2">R-o-18</strain>
        <tissue evidence="2">Leaf</tissue>
    </source>
</reference>
<keyword evidence="3" id="KW-1185">Reference proteome</keyword>
<feature type="region of interest" description="Disordered" evidence="1">
    <location>
        <begin position="155"/>
        <end position="175"/>
    </location>
</feature>
<name>A0ABQ7NK89_BRACM</name>
<gene>
    <name evidence="2" type="primary">A02g506220.1_BraROA</name>
    <name evidence="2" type="ORF">IGI04_006875</name>
</gene>
<evidence type="ECO:0000313" key="2">
    <source>
        <dbReference type="EMBL" id="KAG5410556.1"/>
    </source>
</evidence>
<organism evidence="2 3">
    <name type="scientific">Brassica rapa subsp. trilocularis</name>
    <dbReference type="NCBI Taxonomy" id="1813537"/>
    <lineage>
        <taxon>Eukaryota</taxon>
        <taxon>Viridiplantae</taxon>
        <taxon>Streptophyta</taxon>
        <taxon>Embryophyta</taxon>
        <taxon>Tracheophyta</taxon>
        <taxon>Spermatophyta</taxon>
        <taxon>Magnoliopsida</taxon>
        <taxon>eudicotyledons</taxon>
        <taxon>Gunneridae</taxon>
        <taxon>Pentapetalae</taxon>
        <taxon>rosids</taxon>
        <taxon>malvids</taxon>
        <taxon>Brassicales</taxon>
        <taxon>Brassicaceae</taxon>
        <taxon>Brassiceae</taxon>
        <taxon>Brassica</taxon>
    </lineage>
</organism>
<feature type="non-terminal residue" evidence="2">
    <location>
        <position position="175"/>
    </location>
</feature>
<protein>
    <submittedName>
        <fullName evidence="2">Uncharacterized protein</fullName>
    </submittedName>
</protein>
<accession>A0ABQ7NK89</accession>
<comment type="caution">
    <text evidence="2">The sequence shown here is derived from an EMBL/GenBank/DDBJ whole genome shotgun (WGS) entry which is preliminary data.</text>
</comment>
<dbReference type="Proteomes" id="UP000823674">
    <property type="component" value="Chromosome A02"/>
</dbReference>
<proteinExistence type="predicted"/>
<evidence type="ECO:0000313" key="3">
    <source>
        <dbReference type="Proteomes" id="UP000823674"/>
    </source>
</evidence>